<organism evidence="2 3">
    <name type="scientific">Gulosibacter molinativorax</name>
    <dbReference type="NCBI Taxonomy" id="256821"/>
    <lineage>
        <taxon>Bacteria</taxon>
        <taxon>Bacillati</taxon>
        <taxon>Actinomycetota</taxon>
        <taxon>Actinomycetes</taxon>
        <taxon>Micrococcales</taxon>
        <taxon>Microbacteriaceae</taxon>
        <taxon>Gulosibacter</taxon>
    </lineage>
</organism>
<keyword evidence="3" id="KW-1185">Reference proteome</keyword>
<proteinExistence type="predicted"/>
<accession>A0ABT7C5P0</accession>
<gene>
    <name evidence="2" type="ORF">C7K25_01835</name>
</gene>
<protein>
    <recommendedName>
        <fullName evidence="1">Acyltransferase 3 domain-containing protein</fullName>
    </recommendedName>
</protein>
<dbReference type="Proteomes" id="UP001170379">
    <property type="component" value="Unassembled WGS sequence"/>
</dbReference>
<dbReference type="InterPro" id="IPR002656">
    <property type="entry name" value="Acyl_transf_3_dom"/>
</dbReference>
<evidence type="ECO:0000259" key="1">
    <source>
        <dbReference type="Pfam" id="PF01757"/>
    </source>
</evidence>
<sequence length="106" mass="11540">MSPDLFQKISAIKSCIRDGKGVAVTTTQTNTSRSHGMDALRGIAVLLVILQHSNGIPRTYADINVAEFLDYSTGFLAPYRMPMLLLLSGLLLIPSVRKPLPTYYGG</sequence>
<feature type="domain" description="Acyltransferase 3" evidence="1">
    <location>
        <begin position="35"/>
        <end position="104"/>
    </location>
</feature>
<evidence type="ECO:0000313" key="3">
    <source>
        <dbReference type="Proteomes" id="UP001170379"/>
    </source>
</evidence>
<comment type="caution">
    <text evidence="2">The sequence shown here is derived from an EMBL/GenBank/DDBJ whole genome shotgun (WGS) entry which is preliminary data.</text>
</comment>
<reference evidence="2" key="2">
    <citation type="journal article" date="2022" name="Sci. Rep.">
        <title>In silico prediction of the enzymes involved in the degradation of the herbicide molinate by Gulosibacter molinativorax ON4T.</title>
        <authorList>
            <person name="Lopes A.R."/>
            <person name="Bunin E."/>
            <person name="Viana A.T."/>
            <person name="Froufe H."/>
            <person name="Munoz-Merida A."/>
            <person name="Pinho D."/>
            <person name="Figueiredo J."/>
            <person name="Barroso C."/>
            <person name="Vaz-Moreira I."/>
            <person name="Bellanger X."/>
            <person name="Egas C."/>
            <person name="Nunes O.C."/>
        </authorList>
    </citation>
    <scope>NUCLEOTIDE SEQUENCE</scope>
    <source>
        <strain evidence="2">ON4</strain>
    </source>
</reference>
<dbReference type="Pfam" id="PF01757">
    <property type="entry name" value="Acyl_transf_3"/>
    <property type="match status" value="1"/>
</dbReference>
<dbReference type="EMBL" id="PXVD01000002">
    <property type="protein sequence ID" value="MDJ1370122.1"/>
    <property type="molecule type" value="Genomic_DNA"/>
</dbReference>
<evidence type="ECO:0000313" key="2">
    <source>
        <dbReference type="EMBL" id="MDJ1370122.1"/>
    </source>
</evidence>
<reference evidence="2" key="1">
    <citation type="submission" date="2018-03" db="EMBL/GenBank/DDBJ databases">
        <authorList>
            <person name="Nunes O.C."/>
            <person name="Lopes A.R."/>
            <person name="Froufe H."/>
            <person name="Munoz-Merida A."/>
            <person name="Barroso C."/>
            <person name="Egas C."/>
        </authorList>
    </citation>
    <scope>NUCLEOTIDE SEQUENCE</scope>
    <source>
        <strain evidence="2">ON4</strain>
    </source>
</reference>
<name>A0ABT7C5P0_9MICO</name>